<keyword evidence="5 7" id="KW-0472">Membrane</keyword>
<dbReference type="InterPro" id="IPR023997">
    <property type="entry name" value="TonB-dep_OMP_SusC/RagA_CS"/>
</dbReference>
<dbReference type="Pfam" id="PF13715">
    <property type="entry name" value="CarbopepD_reg_2"/>
    <property type="match status" value="1"/>
</dbReference>
<dbReference type="InterPro" id="IPR036942">
    <property type="entry name" value="Beta-barrel_TonB_sf"/>
</dbReference>
<dbReference type="NCBIfam" id="TIGR04057">
    <property type="entry name" value="SusC_RagA_signa"/>
    <property type="match status" value="1"/>
</dbReference>
<dbReference type="NCBIfam" id="TIGR04056">
    <property type="entry name" value="OMP_RagA_SusC"/>
    <property type="match status" value="1"/>
</dbReference>
<evidence type="ECO:0000256" key="1">
    <source>
        <dbReference type="ARBA" id="ARBA00004571"/>
    </source>
</evidence>
<gene>
    <name evidence="9" type="ORF">DXN04_24365</name>
</gene>
<dbReference type="SUPFAM" id="SSF56935">
    <property type="entry name" value="Porins"/>
    <property type="match status" value="1"/>
</dbReference>
<name>A0A3E1NY73_9BACT</name>
<sequence>MPFMASGSLCPQHTGRGFHFLEKLNKTTIMNFSFTHHLQKMSPSFSLLLRITMLLFIFFCGTSYGVGQQITVSGRVTAEDGNVIPGASIQVKGTKLGVLSNDEGYYKINTPATAILIITSVGFMNREVNVNRQTTINVSMKPTVSDLEQVVVIGYGTAKKKDVTGATVSVKGETLRELGSPNVYNQLQGRAAGIDIVNNGSSIGTGGEIRIRGNRSLASGASANNAQNGPLVVVDGIPLSGGSINDINPNDISTIDVLKDASATAIYGSRGSGGVIIITTRRGRLGKPVTSYDGYIGMSEAMNTYKLFSGQEYAAFKDAARQGQPNPNNPNPNALTPIEQENLAKGVNTDWQKLLLTTAIRTDHNVSVVGGNETTLYSFGFGVFRETGIIPDQRFDRGSFHIAIDHKMSERLKVGLTTTNTMSWANRINTSALGAATRLSPLYLPYNEDGSINFQPAIQQSNDAQQISPLTSIGNNDKIKARTRRFRTLTNVYGELEIIKGLKLKSSLALDWIQTMNNNYNGPGTVFNTNTTTAGATLSQSNDETWSYTVDNSLTYEKTFAEKHKIQVTALHEVVKNFNQSQQINGQGVPADYIQDYNLQLANSLTADPSGYSNRGLLSYMGRIFYTYNDRYMLTATVRADGASVLAPGNQWFTYPALSAGWNIANEAFMHDVKWINNLKLRAGWGVSSNQTIAPYTTIGSLSSNFYNYGAGTSANINYVSGYLINTLPNPKLTWESTRGYNLGIDFGLFDNRISGAVEYYNVNTRDILLSKELPRSSGANSVLVNQGKTAGHGLEITLSSLNVKSRSGFTWSTDLNFSMAREKIVALQPGLKQDVGNGWYVGQPLTVIYDVKKTGIWQLNEKDQAAKYGAAPGDIKIQDVDGNGTIGAEDRQVIGNFQPNFVFGFNNRFTYKNFDLNIVTFGRIGQTVVVTYLTADGGAAGYPFFMNGRVNQYKVNYWTPDNPTNDFPQPDASRDALQYTSTLSYRDGSFIKVRSINLGYNLPSKITGKIGLSSLRLYLAVQNPFILWAPLVRDGLGIDPEGNGNGNAVGSTAGGTPVVARAITVGMGTPPTRQYMFGVNVKF</sequence>
<evidence type="ECO:0000256" key="3">
    <source>
        <dbReference type="ARBA" id="ARBA00022452"/>
    </source>
</evidence>
<dbReference type="EMBL" id="QTJV01000009">
    <property type="protein sequence ID" value="RFM32804.1"/>
    <property type="molecule type" value="Genomic_DNA"/>
</dbReference>
<protein>
    <submittedName>
        <fullName evidence="9">TonB-dependent receptor</fullName>
    </submittedName>
</protein>
<keyword evidence="9" id="KW-0675">Receptor</keyword>
<dbReference type="GO" id="GO:0009279">
    <property type="term" value="C:cell outer membrane"/>
    <property type="evidence" value="ECO:0007669"/>
    <property type="project" value="UniProtKB-SubCell"/>
</dbReference>
<feature type="domain" description="TonB-dependent receptor plug" evidence="8">
    <location>
        <begin position="159"/>
        <end position="275"/>
    </location>
</feature>
<dbReference type="Gene3D" id="2.40.170.20">
    <property type="entry name" value="TonB-dependent receptor, beta-barrel domain"/>
    <property type="match status" value="1"/>
</dbReference>
<evidence type="ECO:0000256" key="2">
    <source>
        <dbReference type="ARBA" id="ARBA00022448"/>
    </source>
</evidence>
<dbReference type="Pfam" id="PF07715">
    <property type="entry name" value="Plug"/>
    <property type="match status" value="1"/>
</dbReference>
<evidence type="ECO:0000256" key="7">
    <source>
        <dbReference type="PROSITE-ProRule" id="PRU01360"/>
    </source>
</evidence>
<dbReference type="InterPro" id="IPR008969">
    <property type="entry name" value="CarboxyPept-like_regulatory"/>
</dbReference>
<keyword evidence="2 7" id="KW-0813">Transport</keyword>
<dbReference type="Gene3D" id="2.170.130.10">
    <property type="entry name" value="TonB-dependent receptor, plug domain"/>
    <property type="match status" value="1"/>
</dbReference>
<comment type="caution">
    <text evidence="9">The sequence shown here is derived from an EMBL/GenBank/DDBJ whole genome shotgun (WGS) entry which is preliminary data.</text>
</comment>
<keyword evidence="10" id="KW-1185">Reference proteome</keyword>
<evidence type="ECO:0000313" key="9">
    <source>
        <dbReference type="EMBL" id="RFM32804.1"/>
    </source>
</evidence>
<dbReference type="InterPro" id="IPR037066">
    <property type="entry name" value="Plug_dom_sf"/>
</dbReference>
<dbReference type="Gene3D" id="2.60.40.1120">
    <property type="entry name" value="Carboxypeptidase-like, regulatory domain"/>
    <property type="match status" value="1"/>
</dbReference>
<comment type="subcellular location">
    <subcellularLocation>
        <location evidence="1 7">Cell outer membrane</location>
        <topology evidence="1 7">Multi-pass membrane protein</topology>
    </subcellularLocation>
</comment>
<dbReference type="AlphaFoldDB" id="A0A3E1NY73"/>
<dbReference type="Proteomes" id="UP000261174">
    <property type="component" value="Unassembled WGS sequence"/>
</dbReference>
<evidence type="ECO:0000256" key="6">
    <source>
        <dbReference type="ARBA" id="ARBA00023237"/>
    </source>
</evidence>
<dbReference type="InterPro" id="IPR012910">
    <property type="entry name" value="Plug_dom"/>
</dbReference>
<evidence type="ECO:0000259" key="8">
    <source>
        <dbReference type="Pfam" id="PF07715"/>
    </source>
</evidence>
<evidence type="ECO:0000256" key="5">
    <source>
        <dbReference type="ARBA" id="ARBA00023136"/>
    </source>
</evidence>
<accession>A0A3E1NY73</accession>
<organism evidence="9 10">
    <name type="scientific">Chitinophaga silvisoli</name>
    <dbReference type="NCBI Taxonomy" id="2291814"/>
    <lineage>
        <taxon>Bacteria</taxon>
        <taxon>Pseudomonadati</taxon>
        <taxon>Bacteroidota</taxon>
        <taxon>Chitinophagia</taxon>
        <taxon>Chitinophagales</taxon>
        <taxon>Chitinophagaceae</taxon>
        <taxon>Chitinophaga</taxon>
    </lineage>
</organism>
<dbReference type="InterPro" id="IPR039426">
    <property type="entry name" value="TonB-dep_rcpt-like"/>
</dbReference>
<reference evidence="9 10" key="1">
    <citation type="submission" date="2018-08" db="EMBL/GenBank/DDBJ databases">
        <title>Chitinophaga sp. K20C18050901, a novel bacterium isolated from forest soil.</title>
        <authorList>
            <person name="Wang C."/>
        </authorList>
    </citation>
    <scope>NUCLEOTIDE SEQUENCE [LARGE SCALE GENOMIC DNA]</scope>
    <source>
        <strain evidence="9 10">K20C18050901</strain>
    </source>
</reference>
<keyword evidence="6 7" id="KW-0998">Cell outer membrane</keyword>
<comment type="similarity">
    <text evidence="7">Belongs to the TonB-dependent receptor family.</text>
</comment>
<evidence type="ECO:0000256" key="4">
    <source>
        <dbReference type="ARBA" id="ARBA00022692"/>
    </source>
</evidence>
<keyword evidence="3 7" id="KW-1134">Transmembrane beta strand</keyword>
<dbReference type="SUPFAM" id="SSF49464">
    <property type="entry name" value="Carboxypeptidase regulatory domain-like"/>
    <property type="match status" value="1"/>
</dbReference>
<dbReference type="InterPro" id="IPR023996">
    <property type="entry name" value="TonB-dep_OMP_SusC/RagA"/>
</dbReference>
<proteinExistence type="inferred from homology"/>
<evidence type="ECO:0000313" key="10">
    <source>
        <dbReference type="Proteomes" id="UP000261174"/>
    </source>
</evidence>
<keyword evidence="4 7" id="KW-0812">Transmembrane</keyword>
<dbReference type="PROSITE" id="PS52016">
    <property type="entry name" value="TONB_DEPENDENT_REC_3"/>
    <property type="match status" value="1"/>
</dbReference>